<dbReference type="GO" id="GO:0005524">
    <property type="term" value="F:ATP binding"/>
    <property type="evidence" value="ECO:0007669"/>
    <property type="project" value="UniProtKB-KW"/>
</dbReference>
<dbReference type="Gene3D" id="2.40.50.100">
    <property type="match status" value="1"/>
</dbReference>
<proteinExistence type="predicted"/>
<keyword evidence="2 5" id="KW-0500">Molybdenum</keyword>
<dbReference type="PANTHER" id="PTHR43514:SF10">
    <property type="entry name" value="MOLYBDENUM IMPORT ATP-BINDING PROTEIN MODC 2"/>
    <property type="match status" value="1"/>
</dbReference>
<keyword evidence="3" id="KW-1278">Translocase</keyword>
<sequence length="315" mass="33688">MTALFGHSGSGKTTLLRCVAGLERAPDSFLSILGEVWRDDAQGIFLLTHERPLGYVFQEAGLFPHLSIQRNLEYGQKRVAAAQRRVSLDQAVALLGSGWPLPGRWSPVHEFSAHGRTPGGARPQAQGRDIALPGAAARRAGYPGALCQLLPGRSRPLGRHLVLMENGQVRASGPLTETLVRLDLPIRLDEDAGVVLEGSVSGFDAGWHLVRVSFAGGKLWVRDSGVPLNHRLCIRILARDVGLALEPHTGTSILNVLPAVVTQLGDDIHPALTLVRLDAGGAPLLARFTRRSAAVLDLHPGQAVWAQIKAVALIG</sequence>
<keyword evidence="8" id="KW-1185">Reference proteome</keyword>
<accession>A0A512LB43</accession>
<reference evidence="7 8" key="1">
    <citation type="submission" date="2019-07" db="EMBL/GenBank/DDBJ databases">
        <title>Whole genome shotgun sequence of Thiobacillus plumbophilus NBRC 107929.</title>
        <authorList>
            <person name="Hosoyama A."/>
            <person name="Uohara A."/>
            <person name="Ohji S."/>
            <person name="Ichikawa N."/>
        </authorList>
    </citation>
    <scope>NUCLEOTIDE SEQUENCE [LARGE SCALE GENOMIC DNA]</scope>
    <source>
        <strain evidence="7 8">NBRC 107929</strain>
    </source>
</reference>
<dbReference type="AlphaFoldDB" id="A0A512LB43"/>
<evidence type="ECO:0000313" key="8">
    <source>
        <dbReference type="Proteomes" id="UP000321337"/>
    </source>
</evidence>
<keyword evidence="7" id="KW-0067">ATP-binding</keyword>
<dbReference type="InterPro" id="IPR004606">
    <property type="entry name" value="Mop_domain"/>
</dbReference>
<dbReference type="InterPro" id="IPR027417">
    <property type="entry name" value="P-loop_NTPase"/>
</dbReference>
<dbReference type="Gene3D" id="3.40.50.300">
    <property type="entry name" value="P-loop containing nucleotide triphosphate hydrolases"/>
    <property type="match status" value="1"/>
</dbReference>
<comment type="caution">
    <text evidence="7">The sequence shown here is derived from an EMBL/GenBank/DDBJ whole genome shotgun (WGS) entry which is preliminary data.</text>
</comment>
<dbReference type="SUPFAM" id="SSF52540">
    <property type="entry name" value="P-loop containing nucleoside triphosphate hydrolases"/>
    <property type="match status" value="1"/>
</dbReference>
<keyword evidence="7" id="KW-0547">Nucleotide-binding</keyword>
<evidence type="ECO:0000256" key="2">
    <source>
        <dbReference type="ARBA" id="ARBA00022505"/>
    </source>
</evidence>
<dbReference type="InterPro" id="IPR008995">
    <property type="entry name" value="Mo/tungstate-bd_C_term_dom"/>
</dbReference>
<dbReference type="InterPro" id="IPR050334">
    <property type="entry name" value="Molybdenum_import_ModC"/>
</dbReference>
<dbReference type="InterPro" id="IPR005116">
    <property type="entry name" value="Transp-assoc_OB_typ1"/>
</dbReference>
<dbReference type="PANTHER" id="PTHR43514">
    <property type="entry name" value="ABC TRANSPORTER I FAMILY MEMBER 10"/>
    <property type="match status" value="1"/>
</dbReference>
<protein>
    <submittedName>
        <fullName evidence="7">Molybdenum import ATP-binding protein ModC</fullName>
    </submittedName>
</protein>
<keyword evidence="1" id="KW-1003">Cell membrane</keyword>
<dbReference type="RefSeq" id="WP_232522232.1">
    <property type="nucleotide sequence ID" value="NZ_AP021884.1"/>
</dbReference>
<dbReference type="EMBL" id="BKAD01000035">
    <property type="protein sequence ID" value="GEP31686.1"/>
    <property type="molecule type" value="Genomic_DNA"/>
</dbReference>
<evidence type="ECO:0000256" key="5">
    <source>
        <dbReference type="PROSITE-ProRule" id="PRU01213"/>
    </source>
</evidence>
<dbReference type="InterPro" id="IPR003439">
    <property type="entry name" value="ABC_transporter-like_ATP-bd"/>
</dbReference>
<evidence type="ECO:0000259" key="6">
    <source>
        <dbReference type="PROSITE" id="PS51866"/>
    </source>
</evidence>
<organism evidence="7 8">
    <name type="scientific">Sulfuriferula plumbiphila</name>
    <dbReference type="NCBI Taxonomy" id="171865"/>
    <lineage>
        <taxon>Bacteria</taxon>
        <taxon>Pseudomonadati</taxon>
        <taxon>Pseudomonadota</taxon>
        <taxon>Betaproteobacteria</taxon>
        <taxon>Nitrosomonadales</taxon>
        <taxon>Sulfuricellaceae</taxon>
        <taxon>Sulfuriferula</taxon>
    </lineage>
</organism>
<dbReference type="GO" id="GO:0016887">
    <property type="term" value="F:ATP hydrolysis activity"/>
    <property type="evidence" value="ECO:0007669"/>
    <property type="project" value="InterPro"/>
</dbReference>
<evidence type="ECO:0000256" key="3">
    <source>
        <dbReference type="ARBA" id="ARBA00022967"/>
    </source>
</evidence>
<dbReference type="GO" id="GO:0015689">
    <property type="term" value="P:molybdate ion transport"/>
    <property type="evidence" value="ECO:0007669"/>
    <property type="project" value="InterPro"/>
</dbReference>
<keyword evidence="4" id="KW-0472">Membrane</keyword>
<dbReference type="Pfam" id="PF03459">
    <property type="entry name" value="TOBE"/>
    <property type="match status" value="1"/>
</dbReference>
<feature type="domain" description="Mop" evidence="6">
    <location>
        <begin position="250"/>
        <end position="315"/>
    </location>
</feature>
<dbReference type="SUPFAM" id="SSF50331">
    <property type="entry name" value="MOP-like"/>
    <property type="match status" value="1"/>
</dbReference>
<gene>
    <name evidence="7" type="primary">modC</name>
    <name evidence="7" type="ORF">TPL01_28240</name>
</gene>
<evidence type="ECO:0000256" key="1">
    <source>
        <dbReference type="ARBA" id="ARBA00022475"/>
    </source>
</evidence>
<dbReference type="PROSITE" id="PS51866">
    <property type="entry name" value="MOP"/>
    <property type="match status" value="1"/>
</dbReference>
<evidence type="ECO:0000313" key="7">
    <source>
        <dbReference type="EMBL" id="GEP31686.1"/>
    </source>
</evidence>
<evidence type="ECO:0000256" key="4">
    <source>
        <dbReference type="ARBA" id="ARBA00023136"/>
    </source>
</evidence>
<dbReference type="Pfam" id="PF00005">
    <property type="entry name" value="ABC_tran"/>
    <property type="match status" value="1"/>
</dbReference>
<name>A0A512LB43_9PROT</name>
<dbReference type="Proteomes" id="UP000321337">
    <property type="component" value="Unassembled WGS sequence"/>
</dbReference>